<accession>A0A1X6WNE7</accession>
<gene>
    <name evidence="1" type="ORF">FM121_07100</name>
</gene>
<dbReference type="AlphaFoldDB" id="A0A1X6WNE7"/>
<dbReference type="InterPro" id="IPR043919">
    <property type="entry name" value="DUF5758"/>
</dbReference>
<protein>
    <recommendedName>
        <fullName evidence="3">Pentapeptide repeat family protein</fullName>
    </recommendedName>
</protein>
<dbReference type="SUPFAM" id="SSF141571">
    <property type="entry name" value="Pentapeptide repeat-like"/>
    <property type="match status" value="1"/>
</dbReference>
<dbReference type="EMBL" id="FWFD01000009">
    <property type="protein sequence ID" value="SLM85851.1"/>
    <property type="molecule type" value="Genomic_DNA"/>
</dbReference>
<dbReference type="InterPro" id="IPR001646">
    <property type="entry name" value="5peptide_repeat"/>
</dbReference>
<reference evidence="2" key="1">
    <citation type="submission" date="2017-02" db="EMBL/GenBank/DDBJ databases">
        <authorList>
            <person name="Dridi B."/>
        </authorList>
    </citation>
    <scope>NUCLEOTIDE SEQUENCE [LARGE SCALE GENOMIC DNA]</scope>
    <source>
        <strain evidence="2">bH819</strain>
    </source>
</reference>
<dbReference type="RefSeq" id="WP_179203812.1">
    <property type="nucleotide sequence ID" value="NZ_FWFD01000009.1"/>
</dbReference>
<name>A0A1X6WNE7_9ENTE</name>
<evidence type="ECO:0000313" key="1">
    <source>
        <dbReference type="EMBL" id="SLM85851.1"/>
    </source>
</evidence>
<dbReference type="Gene3D" id="2.160.20.80">
    <property type="entry name" value="E3 ubiquitin-protein ligase SopA"/>
    <property type="match status" value="1"/>
</dbReference>
<keyword evidence="2" id="KW-1185">Reference proteome</keyword>
<sequence>MSNFINQQLTNKDFSNENLSYFDFSNTICCSCDFSSTNLKGAIFLGATLNNCCFNHANVDQTNFRHSLIVDCQLDNLKNKEKAFYLNLSCPETGAFIAYKQCMDFRMVQLLIPSDAKRSSATNNTCRCDKAKVLSIKNIDYTQTYDDAQSLVDENFIYHQGEWIYSDYFCDNRWIDSTYGIHFYMTREEAIDYLK</sequence>
<evidence type="ECO:0000313" key="2">
    <source>
        <dbReference type="Proteomes" id="UP000195918"/>
    </source>
</evidence>
<dbReference type="Proteomes" id="UP000195918">
    <property type="component" value="Unassembled WGS sequence"/>
</dbReference>
<proteinExistence type="predicted"/>
<dbReference type="Pfam" id="PF00805">
    <property type="entry name" value="Pentapeptide"/>
    <property type="match status" value="1"/>
</dbReference>
<organism evidence="1 2">
    <name type="scientific">Vagococcus fluvialis bH819</name>
    <dbReference type="NCBI Taxonomy" id="1255619"/>
    <lineage>
        <taxon>Bacteria</taxon>
        <taxon>Bacillati</taxon>
        <taxon>Bacillota</taxon>
        <taxon>Bacilli</taxon>
        <taxon>Lactobacillales</taxon>
        <taxon>Enterococcaceae</taxon>
        <taxon>Vagococcus</taxon>
    </lineage>
</organism>
<dbReference type="Pfam" id="PF19062">
    <property type="entry name" value="DUF5758"/>
    <property type="match status" value="1"/>
</dbReference>
<evidence type="ECO:0008006" key="3">
    <source>
        <dbReference type="Google" id="ProtNLM"/>
    </source>
</evidence>